<dbReference type="EMBL" id="MU551531">
    <property type="protein sequence ID" value="KAI5626506.1"/>
    <property type="molecule type" value="Genomic_DNA"/>
</dbReference>
<evidence type="ECO:0000313" key="2">
    <source>
        <dbReference type="Proteomes" id="UP001205998"/>
    </source>
</evidence>
<sequence>MQQSSLPNTSESRETGLQRNIFSGFTNLLRYEVTAPIKHAYVLFASGVSISCERTSLETVMRSSWTSQWASCWKH</sequence>
<proteinExistence type="predicted"/>
<protein>
    <submittedName>
        <fullName evidence="1">Uncharacterized protein</fullName>
    </submittedName>
</protein>
<gene>
    <name evidence="1" type="ORF">C0J50_13795</name>
</gene>
<organism evidence="1 2">
    <name type="scientific">Silurus asotus</name>
    <name type="common">Amur catfish</name>
    <name type="synonym">Parasilurus asotus</name>
    <dbReference type="NCBI Taxonomy" id="30991"/>
    <lineage>
        <taxon>Eukaryota</taxon>
        <taxon>Metazoa</taxon>
        <taxon>Chordata</taxon>
        <taxon>Craniata</taxon>
        <taxon>Vertebrata</taxon>
        <taxon>Euteleostomi</taxon>
        <taxon>Actinopterygii</taxon>
        <taxon>Neopterygii</taxon>
        <taxon>Teleostei</taxon>
        <taxon>Ostariophysi</taxon>
        <taxon>Siluriformes</taxon>
        <taxon>Siluridae</taxon>
        <taxon>Silurus</taxon>
    </lineage>
</organism>
<accession>A0AAD5B131</accession>
<evidence type="ECO:0000313" key="1">
    <source>
        <dbReference type="EMBL" id="KAI5626506.1"/>
    </source>
</evidence>
<dbReference type="Proteomes" id="UP001205998">
    <property type="component" value="Unassembled WGS sequence"/>
</dbReference>
<reference evidence="1" key="1">
    <citation type="submission" date="2018-07" db="EMBL/GenBank/DDBJ databases">
        <title>Comparative genomics of catfishes provides insights into carnivory and benthic adaptation.</title>
        <authorList>
            <person name="Zhang Y."/>
            <person name="Wang D."/>
            <person name="Peng Z."/>
            <person name="Zheng S."/>
            <person name="Shao F."/>
            <person name="Tao W."/>
        </authorList>
    </citation>
    <scope>NUCLEOTIDE SEQUENCE</scope>
    <source>
        <strain evidence="1">Chongqing</strain>
    </source>
</reference>
<comment type="caution">
    <text evidence="1">The sequence shown here is derived from an EMBL/GenBank/DDBJ whole genome shotgun (WGS) entry which is preliminary data.</text>
</comment>
<dbReference type="AlphaFoldDB" id="A0AAD5B131"/>
<keyword evidence="2" id="KW-1185">Reference proteome</keyword>
<name>A0AAD5B131_SILAS</name>